<dbReference type="Proteomes" id="UP000007752">
    <property type="component" value="Chromosome 11"/>
</dbReference>
<protein>
    <submittedName>
        <fullName evidence="1">Uncharacterized protein</fullName>
    </submittedName>
</protein>
<organism evidence="1">
    <name type="scientific">Oryza sativa subsp. japonica</name>
    <name type="common">Rice</name>
    <dbReference type="NCBI Taxonomy" id="39947"/>
    <lineage>
        <taxon>Eukaryota</taxon>
        <taxon>Viridiplantae</taxon>
        <taxon>Streptophyta</taxon>
        <taxon>Embryophyta</taxon>
        <taxon>Tracheophyta</taxon>
        <taxon>Spermatophyta</taxon>
        <taxon>Magnoliopsida</taxon>
        <taxon>Liliopsida</taxon>
        <taxon>Poales</taxon>
        <taxon>Poaceae</taxon>
        <taxon>BOP clade</taxon>
        <taxon>Oryzoideae</taxon>
        <taxon>Oryzeae</taxon>
        <taxon>Oryzinae</taxon>
        <taxon>Oryza</taxon>
        <taxon>Oryza sativa</taxon>
    </lineage>
</organism>
<evidence type="ECO:0000313" key="1">
    <source>
        <dbReference type="EMBL" id="EEE52173.1"/>
    </source>
</evidence>
<gene>
    <name evidence="1" type="ORF">OsJ_34035</name>
</gene>
<proteinExistence type="predicted"/>
<dbReference type="EMBL" id="CM000148">
    <property type="protein sequence ID" value="EEE52173.1"/>
    <property type="molecule type" value="Genomic_DNA"/>
</dbReference>
<reference evidence="1" key="2">
    <citation type="submission" date="2008-12" db="EMBL/GenBank/DDBJ databases">
        <title>Improved gene annotation of the rice (Oryza sativa) genomes.</title>
        <authorList>
            <person name="Wang J."/>
            <person name="Li R."/>
            <person name="Fan W."/>
            <person name="Huang Q."/>
            <person name="Zhang J."/>
            <person name="Zhou Y."/>
            <person name="Hu Y."/>
            <person name="Zi S."/>
            <person name="Li J."/>
            <person name="Ni P."/>
            <person name="Zheng H."/>
            <person name="Zhang Y."/>
            <person name="Zhao M."/>
            <person name="Hao Q."/>
            <person name="McDermott J."/>
            <person name="Samudrala R."/>
            <person name="Kristiansen K."/>
            <person name="Wong G.K.-S."/>
        </authorList>
    </citation>
    <scope>NUCLEOTIDE SEQUENCE</scope>
</reference>
<reference evidence="1" key="1">
    <citation type="journal article" date="2005" name="PLoS Biol.">
        <title>The genomes of Oryza sativa: a history of duplications.</title>
        <authorList>
            <person name="Yu J."/>
            <person name="Wang J."/>
            <person name="Lin W."/>
            <person name="Li S."/>
            <person name="Li H."/>
            <person name="Zhou J."/>
            <person name="Ni P."/>
            <person name="Dong W."/>
            <person name="Hu S."/>
            <person name="Zeng C."/>
            <person name="Zhang J."/>
            <person name="Zhang Y."/>
            <person name="Li R."/>
            <person name="Xu Z."/>
            <person name="Li S."/>
            <person name="Li X."/>
            <person name="Zheng H."/>
            <person name="Cong L."/>
            <person name="Lin L."/>
            <person name="Yin J."/>
            <person name="Geng J."/>
            <person name="Li G."/>
            <person name="Shi J."/>
            <person name="Liu J."/>
            <person name="Lv H."/>
            <person name="Li J."/>
            <person name="Wang J."/>
            <person name="Deng Y."/>
            <person name="Ran L."/>
            <person name="Shi X."/>
            <person name="Wang X."/>
            <person name="Wu Q."/>
            <person name="Li C."/>
            <person name="Ren X."/>
            <person name="Wang J."/>
            <person name="Wang X."/>
            <person name="Li D."/>
            <person name="Liu D."/>
            <person name="Zhang X."/>
            <person name="Ji Z."/>
            <person name="Zhao W."/>
            <person name="Sun Y."/>
            <person name="Zhang Z."/>
            <person name="Bao J."/>
            <person name="Han Y."/>
            <person name="Dong L."/>
            <person name="Ji J."/>
            <person name="Chen P."/>
            <person name="Wu S."/>
            <person name="Liu J."/>
            <person name="Xiao Y."/>
            <person name="Bu D."/>
            <person name="Tan J."/>
            <person name="Yang L."/>
            <person name="Ye C."/>
            <person name="Zhang J."/>
            <person name="Xu J."/>
            <person name="Zhou Y."/>
            <person name="Yu Y."/>
            <person name="Zhang B."/>
            <person name="Zhuang S."/>
            <person name="Wei H."/>
            <person name="Liu B."/>
            <person name="Lei M."/>
            <person name="Yu H."/>
            <person name="Li Y."/>
            <person name="Xu H."/>
            <person name="Wei S."/>
            <person name="He X."/>
            <person name="Fang L."/>
            <person name="Zhang Z."/>
            <person name="Zhang Y."/>
            <person name="Huang X."/>
            <person name="Su Z."/>
            <person name="Tong W."/>
            <person name="Li J."/>
            <person name="Tong Z."/>
            <person name="Li S."/>
            <person name="Ye J."/>
            <person name="Wang L."/>
            <person name="Fang L."/>
            <person name="Lei T."/>
            <person name="Chen C."/>
            <person name="Chen H."/>
            <person name="Xu Z."/>
            <person name="Li H."/>
            <person name="Huang H."/>
            <person name="Zhang F."/>
            <person name="Xu H."/>
            <person name="Li N."/>
            <person name="Zhao C."/>
            <person name="Li S."/>
            <person name="Dong L."/>
            <person name="Huang Y."/>
            <person name="Li L."/>
            <person name="Xi Y."/>
            <person name="Qi Q."/>
            <person name="Li W."/>
            <person name="Zhang B."/>
            <person name="Hu W."/>
            <person name="Zhang Y."/>
            <person name="Tian X."/>
            <person name="Jiao Y."/>
            <person name="Liang X."/>
            <person name="Jin J."/>
            <person name="Gao L."/>
            <person name="Zheng W."/>
            <person name="Hao B."/>
            <person name="Liu S."/>
            <person name="Wang W."/>
            <person name="Yuan L."/>
            <person name="Cao M."/>
            <person name="McDermott J."/>
            <person name="Samudrala R."/>
            <person name="Wang J."/>
            <person name="Wong G.K."/>
            <person name="Yang H."/>
        </authorList>
    </citation>
    <scope>NUCLEOTIDE SEQUENCE [LARGE SCALE GENOMIC DNA]</scope>
</reference>
<sequence>MFPSFLLRALSLASRKAACPPHPRDLVMLAGAHSASQATTSCCRPFSRRSPAAASTARTWCHLPPLPLVATHGRNRDIYEARSLADQPAGASAEIKLGSDLVASVTAREDSALLRARHLLNKVQVQAEQHHLAVHDGYGGVRLD</sequence>
<accession>A0A8J8XE05</accession>
<dbReference type="AlphaFoldDB" id="A0A8J8XE05"/>
<name>A0A8J8XE05_ORYSJ</name>